<dbReference type="GO" id="GO:0047617">
    <property type="term" value="F:fatty acyl-CoA hydrolase activity"/>
    <property type="evidence" value="ECO:0007669"/>
    <property type="project" value="TreeGrafter"/>
</dbReference>
<dbReference type="Proteomes" id="UP000777265">
    <property type="component" value="Unassembled WGS sequence"/>
</dbReference>
<dbReference type="InterPro" id="IPR029069">
    <property type="entry name" value="HotDog_dom_sf"/>
</dbReference>
<dbReference type="PIRSF" id="PIRSF003230">
    <property type="entry name" value="YbgC"/>
    <property type="match status" value="1"/>
</dbReference>
<gene>
    <name evidence="3" type="ORF">GXY80_04275</name>
</gene>
<dbReference type="PANTHER" id="PTHR31793:SF37">
    <property type="entry name" value="ACYL-COA THIOESTER HYDROLASE YBGC"/>
    <property type="match status" value="1"/>
</dbReference>
<protein>
    <submittedName>
        <fullName evidence="3">Acyl-CoA thioesterase</fullName>
    </submittedName>
</protein>
<name>A0A971M3H2_9BACT</name>
<reference evidence="3" key="2">
    <citation type="submission" date="2020-01" db="EMBL/GenBank/DDBJ databases">
        <authorList>
            <person name="Campanaro S."/>
        </authorList>
    </citation>
    <scope>NUCLEOTIDE SEQUENCE</scope>
    <source>
        <strain evidence="3">AS06rmzACSIP_7</strain>
    </source>
</reference>
<sequence length="138" mass="15848">MYSTRIYYQDTDAGGVVYFANYLRLFEKSWFEYLISLGISLPEWEKMGIYVLIRTAFVDLREKLHYGDIVNITTSIKEVKNAYFVLTHAVSKNGQATTKGEIKMVCVDKNGKPKRLPEDFRNRLLAALDSPRTSPGIK</sequence>
<comment type="similarity">
    <text evidence="1">Belongs to the 4-hydroxybenzoyl-CoA thioesterase family.</text>
</comment>
<comment type="caution">
    <text evidence="3">The sequence shown here is derived from an EMBL/GenBank/DDBJ whole genome shotgun (WGS) entry which is preliminary data.</text>
</comment>
<evidence type="ECO:0000256" key="2">
    <source>
        <dbReference type="ARBA" id="ARBA00022801"/>
    </source>
</evidence>
<evidence type="ECO:0000313" key="4">
    <source>
        <dbReference type="Proteomes" id="UP000777265"/>
    </source>
</evidence>
<dbReference type="EMBL" id="JAAYEE010000073">
    <property type="protein sequence ID" value="NLW34687.1"/>
    <property type="molecule type" value="Genomic_DNA"/>
</dbReference>
<evidence type="ECO:0000256" key="1">
    <source>
        <dbReference type="ARBA" id="ARBA00005953"/>
    </source>
</evidence>
<proteinExistence type="inferred from homology"/>
<reference evidence="3" key="1">
    <citation type="journal article" date="2020" name="Biotechnol. Biofuels">
        <title>New insights from the biogas microbiome by comprehensive genome-resolved metagenomics of nearly 1600 species originating from multiple anaerobic digesters.</title>
        <authorList>
            <person name="Campanaro S."/>
            <person name="Treu L."/>
            <person name="Rodriguez-R L.M."/>
            <person name="Kovalovszki A."/>
            <person name="Ziels R.M."/>
            <person name="Maus I."/>
            <person name="Zhu X."/>
            <person name="Kougias P.G."/>
            <person name="Basile A."/>
            <person name="Luo G."/>
            <person name="Schluter A."/>
            <person name="Konstantinidis K.T."/>
            <person name="Angelidaki I."/>
        </authorList>
    </citation>
    <scope>NUCLEOTIDE SEQUENCE</scope>
    <source>
        <strain evidence="3">AS06rmzACSIP_7</strain>
    </source>
</reference>
<dbReference type="SUPFAM" id="SSF54637">
    <property type="entry name" value="Thioesterase/thiol ester dehydrase-isomerase"/>
    <property type="match status" value="1"/>
</dbReference>
<dbReference type="AlphaFoldDB" id="A0A971M3H2"/>
<dbReference type="InterPro" id="IPR008272">
    <property type="entry name" value="HB-CoA_thioesterase_AS"/>
</dbReference>
<organism evidence="3 4">
    <name type="scientific">Syntrophorhabdus aromaticivorans</name>
    <dbReference type="NCBI Taxonomy" id="328301"/>
    <lineage>
        <taxon>Bacteria</taxon>
        <taxon>Pseudomonadati</taxon>
        <taxon>Thermodesulfobacteriota</taxon>
        <taxon>Syntrophorhabdia</taxon>
        <taxon>Syntrophorhabdales</taxon>
        <taxon>Syntrophorhabdaceae</taxon>
        <taxon>Syntrophorhabdus</taxon>
    </lineage>
</organism>
<dbReference type="InterPro" id="IPR006684">
    <property type="entry name" value="YbgC/YbaW"/>
</dbReference>
<evidence type="ECO:0000313" key="3">
    <source>
        <dbReference type="EMBL" id="NLW34687.1"/>
    </source>
</evidence>
<dbReference type="CDD" id="cd00586">
    <property type="entry name" value="4HBT"/>
    <property type="match status" value="1"/>
</dbReference>
<dbReference type="InterPro" id="IPR050563">
    <property type="entry name" value="4-hydroxybenzoyl-CoA_TE"/>
</dbReference>
<dbReference type="Gene3D" id="3.10.129.10">
    <property type="entry name" value="Hotdog Thioesterase"/>
    <property type="match status" value="1"/>
</dbReference>
<accession>A0A971M3H2</accession>
<dbReference type="PANTHER" id="PTHR31793">
    <property type="entry name" value="4-HYDROXYBENZOYL-COA THIOESTERASE FAMILY MEMBER"/>
    <property type="match status" value="1"/>
</dbReference>
<dbReference type="Pfam" id="PF13279">
    <property type="entry name" value="4HBT_2"/>
    <property type="match status" value="1"/>
</dbReference>
<dbReference type="NCBIfam" id="TIGR00051">
    <property type="entry name" value="YbgC/FadM family acyl-CoA thioesterase"/>
    <property type="match status" value="1"/>
</dbReference>
<dbReference type="PROSITE" id="PS01328">
    <property type="entry name" value="4HBCOA_THIOESTERASE"/>
    <property type="match status" value="1"/>
</dbReference>
<keyword evidence="2" id="KW-0378">Hydrolase</keyword>